<evidence type="ECO:0000313" key="1">
    <source>
        <dbReference type="EMBL" id="TWT91002.1"/>
    </source>
</evidence>
<dbReference type="AlphaFoldDB" id="A0A5C5ZTX4"/>
<sequence>MAVMKHSPPPTTKRIGRVEQAEAALVRLLAETSKRGFFGAATLSFNVQDGRIQQVRIATEQTLK</sequence>
<keyword evidence="2" id="KW-1185">Reference proteome</keyword>
<evidence type="ECO:0000313" key="2">
    <source>
        <dbReference type="Proteomes" id="UP000315440"/>
    </source>
</evidence>
<dbReference type="Proteomes" id="UP000315440">
    <property type="component" value="Unassembled WGS sequence"/>
</dbReference>
<organism evidence="1 2">
    <name type="scientific">Pseudobythopirellula maris</name>
    <dbReference type="NCBI Taxonomy" id="2527991"/>
    <lineage>
        <taxon>Bacteria</taxon>
        <taxon>Pseudomonadati</taxon>
        <taxon>Planctomycetota</taxon>
        <taxon>Planctomycetia</taxon>
        <taxon>Pirellulales</taxon>
        <taxon>Lacipirellulaceae</taxon>
        <taxon>Pseudobythopirellula</taxon>
    </lineage>
</organism>
<reference evidence="1 2" key="1">
    <citation type="submission" date="2019-02" db="EMBL/GenBank/DDBJ databases">
        <title>Deep-cultivation of Planctomycetes and their phenomic and genomic characterization uncovers novel biology.</title>
        <authorList>
            <person name="Wiegand S."/>
            <person name="Jogler M."/>
            <person name="Boedeker C."/>
            <person name="Pinto D."/>
            <person name="Vollmers J."/>
            <person name="Rivas-Marin E."/>
            <person name="Kohn T."/>
            <person name="Peeters S.H."/>
            <person name="Heuer A."/>
            <person name="Rast P."/>
            <person name="Oberbeckmann S."/>
            <person name="Bunk B."/>
            <person name="Jeske O."/>
            <person name="Meyerdierks A."/>
            <person name="Storesund J.E."/>
            <person name="Kallscheuer N."/>
            <person name="Luecker S."/>
            <person name="Lage O.M."/>
            <person name="Pohl T."/>
            <person name="Merkel B.J."/>
            <person name="Hornburger P."/>
            <person name="Mueller R.-W."/>
            <person name="Bruemmer F."/>
            <person name="Labrenz M."/>
            <person name="Spormann A.M."/>
            <person name="Op Den Camp H."/>
            <person name="Overmann J."/>
            <person name="Amann R."/>
            <person name="Jetten M.S.M."/>
            <person name="Mascher T."/>
            <person name="Medema M.H."/>
            <person name="Devos D.P."/>
            <person name="Kaster A.-K."/>
            <person name="Ovreas L."/>
            <person name="Rohde M."/>
            <person name="Galperin M.Y."/>
            <person name="Jogler C."/>
        </authorList>
    </citation>
    <scope>NUCLEOTIDE SEQUENCE [LARGE SCALE GENOMIC DNA]</scope>
    <source>
        <strain evidence="1 2">Mal64</strain>
    </source>
</reference>
<proteinExistence type="predicted"/>
<dbReference type="EMBL" id="SJPQ01000001">
    <property type="protein sequence ID" value="TWT91002.1"/>
    <property type="molecule type" value="Genomic_DNA"/>
</dbReference>
<protein>
    <recommendedName>
        <fullName evidence="3">DUF2292 domain-containing protein</fullName>
    </recommendedName>
</protein>
<gene>
    <name evidence="1" type="ORF">Mal64_14010</name>
</gene>
<name>A0A5C5ZTX4_9BACT</name>
<accession>A0A5C5ZTX4</accession>
<evidence type="ECO:0008006" key="3">
    <source>
        <dbReference type="Google" id="ProtNLM"/>
    </source>
</evidence>
<comment type="caution">
    <text evidence="1">The sequence shown here is derived from an EMBL/GenBank/DDBJ whole genome shotgun (WGS) entry which is preliminary data.</text>
</comment>